<protein>
    <recommendedName>
        <fullName evidence="4">DNA-damage-inducible protein J</fullName>
    </recommendedName>
</protein>
<gene>
    <name evidence="2" type="ORF">LPAF129_18610</name>
</gene>
<name>A0ABQ5JJF7_9LACO</name>
<dbReference type="Proteomes" id="UP001055149">
    <property type="component" value="Unassembled WGS sequence"/>
</dbReference>
<proteinExistence type="predicted"/>
<evidence type="ECO:0008006" key="4">
    <source>
        <dbReference type="Google" id="ProtNLM"/>
    </source>
</evidence>
<evidence type="ECO:0000256" key="1">
    <source>
        <dbReference type="SAM" id="Phobius"/>
    </source>
</evidence>
<sequence length="95" mass="10471">MAKIEVRIDSDTKERAKDVLAIHGLTIAGFVRLVLTMVANEGLSDSFPNRDLKDSFREIIADLSGEKELPEATSFEELEQLLGLDAGLESNITHD</sequence>
<comment type="caution">
    <text evidence="2">The sequence shown here is derived from an EMBL/GenBank/DDBJ whole genome shotgun (WGS) entry which is preliminary data.</text>
</comment>
<keyword evidence="1" id="KW-1133">Transmembrane helix</keyword>
<evidence type="ECO:0000313" key="3">
    <source>
        <dbReference type="Proteomes" id="UP001055149"/>
    </source>
</evidence>
<dbReference type="InterPro" id="IPR013321">
    <property type="entry name" value="Arc_rbn_hlx_hlx"/>
</dbReference>
<reference evidence="2" key="1">
    <citation type="journal article" date="2022" name="Int. J. Syst. Evol. Microbiol.">
        <title>A novel species of lactic acid bacteria, Ligilactobacillus pabuli sp. nov., isolated from alfalfa silage.</title>
        <authorList>
            <person name="Tohno M."/>
            <person name="Tanizawa Y."/>
            <person name="Sawada H."/>
            <person name="Sakamoto M."/>
            <person name="Ohkuma M."/>
            <person name="Kobayashi H."/>
        </authorList>
    </citation>
    <scope>NUCLEOTIDE SEQUENCE</scope>
    <source>
        <strain evidence="2">AF129</strain>
    </source>
</reference>
<feature type="transmembrane region" description="Helical" evidence="1">
    <location>
        <begin position="20"/>
        <end position="39"/>
    </location>
</feature>
<keyword evidence="1" id="KW-0812">Transmembrane</keyword>
<dbReference type="Gene3D" id="1.10.1220.10">
    <property type="entry name" value="Met repressor-like"/>
    <property type="match status" value="1"/>
</dbReference>
<evidence type="ECO:0000313" key="2">
    <source>
        <dbReference type="EMBL" id="GKS82175.1"/>
    </source>
</evidence>
<accession>A0ABQ5JJF7</accession>
<keyword evidence="1" id="KW-0472">Membrane</keyword>
<dbReference type="EMBL" id="BQXH01000021">
    <property type="protein sequence ID" value="GKS82175.1"/>
    <property type="molecule type" value="Genomic_DNA"/>
</dbReference>
<dbReference type="Pfam" id="PF04221">
    <property type="entry name" value="RelB"/>
    <property type="match status" value="1"/>
</dbReference>
<keyword evidence="3" id="KW-1185">Reference proteome</keyword>
<dbReference type="InterPro" id="IPR007337">
    <property type="entry name" value="RelB/DinJ"/>
</dbReference>
<dbReference type="RefSeq" id="WP_244056515.1">
    <property type="nucleotide sequence ID" value="NZ_BQXH01000021.1"/>
</dbReference>
<organism evidence="2 3">
    <name type="scientific">Ligilactobacillus pabuli</name>
    <dbReference type="NCBI Taxonomy" id="2886039"/>
    <lineage>
        <taxon>Bacteria</taxon>
        <taxon>Bacillati</taxon>
        <taxon>Bacillota</taxon>
        <taxon>Bacilli</taxon>
        <taxon>Lactobacillales</taxon>
        <taxon>Lactobacillaceae</taxon>
        <taxon>Ligilactobacillus</taxon>
    </lineage>
</organism>